<proteinExistence type="predicted"/>
<protein>
    <submittedName>
        <fullName evidence="1">Uncharacterized protein</fullName>
    </submittedName>
</protein>
<gene>
    <name evidence="1" type="ORF">NEZAVI_LOCUS7156</name>
</gene>
<dbReference type="AlphaFoldDB" id="A0A9P0H8E4"/>
<name>A0A9P0H8E4_NEZVI</name>
<evidence type="ECO:0000313" key="1">
    <source>
        <dbReference type="EMBL" id="CAH1397306.1"/>
    </source>
</evidence>
<dbReference type="Proteomes" id="UP001152798">
    <property type="component" value="Chromosome 3"/>
</dbReference>
<sequence length="120" mass="13983">MGGRRSTVRVVDLRTISMDMFDRNGQNIFNAAKMIQSELDETWVNMKKVKEVQHLAQESMVKLKNLDMECKERSASLKDAEMNDVRRLQKLLAVVKQKAEVEDRINNQLEEIMSQTTIRQ</sequence>
<organism evidence="1 2">
    <name type="scientific">Nezara viridula</name>
    <name type="common">Southern green stink bug</name>
    <name type="synonym">Cimex viridulus</name>
    <dbReference type="NCBI Taxonomy" id="85310"/>
    <lineage>
        <taxon>Eukaryota</taxon>
        <taxon>Metazoa</taxon>
        <taxon>Ecdysozoa</taxon>
        <taxon>Arthropoda</taxon>
        <taxon>Hexapoda</taxon>
        <taxon>Insecta</taxon>
        <taxon>Pterygota</taxon>
        <taxon>Neoptera</taxon>
        <taxon>Paraneoptera</taxon>
        <taxon>Hemiptera</taxon>
        <taxon>Heteroptera</taxon>
        <taxon>Panheteroptera</taxon>
        <taxon>Pentatomomorpha</taxon>
        <taxon>Pentatomoidea</taxon>
        <taxon>Pentatomidae</taxon>
        <taxon>Pentatominae</taxon>
        <taxon>Nezara</taxon>
    </lineage>
</organism>
<evidence type="ECO:0000313" key="2">
    <source>
        <dbReference type="Proteomes" id="UP001152798"/>
    </source>
</evidence>
<reference evidence="1" key="1">
    <citation type="submission" date="2022-01" db="EMBL/GenBank/DDBJ databases">
        <authorList>
            <person name="King R."/>
        </authorList>
    </citation>
    <scope>NUCLEOTIDE SEQUENCE</scope>
</reference>
<accession>A0A9P0H8E4</accession>
<dbReference type="EMBL" id="OV725079">
    <property type="protein sequence ID" value="CAH1397306.1"/>
    <property type="molecule type" value="Genomic_DNA"/>
</dbReference>
<dbReference type="OrthoDB" id="6616730at2759"/>
<keyword evidence="2" id="KW-1185">Reference proteome</keyword>